<name>A0A346B2B6_9FIRM</name>
<evidence type="ECO:0000256" key="8">
    <source>
        <dbReference type="ARBA" id="ARBA00047883"/>
    </source>
</evidence>
<evidence type="ECO:0000259" key="12">
    <source>
        <dbReference type="Pfam" id="PF02581"/>
    </source>
</evidence>
<feature type="binding site" evidence="9">
    <location>
        <position position="98"/>
    </location>
    <ligand>
        <name>Mg(2+)</name>
        <dbReference type="ChEBI" id="CHEBI:18420"/>
    </ligand>
</feature>
<dbReference type="InterPro" id="IPR036206">
    <property type="entry name" value="ThiamineP_synth_sf"/>
</dbReference>
<keyword evidence="4 9" id="KW-0460">Magnesium</keyword>
<comment type="catalytic activity">
    <reaction evidence="6 9 10">
        <text>4-methyl-5-(2-phosphooxyethyl)-thiazole + 4-amino-2-methyl-5-(diphosphooxymethyl)pyrimidine + H(+) = thiamine phosphate + diphosphate</text>
        <dbReference type="Rhea" id="RHEA:22328"/>
        <dbReference type="ChEBI" id="CHEBI:15378"/>
        <dbReference type="ChEBI" id="CHEBI:33019"/>
        <dbReference type="ChEBI" id="CHEBI:37575"/>
        <dbReference type="ChEBI" id="CHEBI:57841"/>
        <dbReference type="ChEBI" id="CHEBI:58296"/>
        <dbReference type="EC" id="2.5.1.3"/>
    </reaction>
</comment>
<evidence type="ECO:0000256" key="10">
    <source>
        <dbReference type="RuleBase" id="RU003826"/>
    </source>
</evidence>
<dbReference type="EMBL" id="CP029462">
    <property type="protein sequence ID" value="AXL22259.1"/>
    <property type="molecule type" value="Genomic_DNA"/>
</dbReference>
<evidence type="ECO:0000256" key="6">
    <source>
        <dbReference type="ARBA" id="ARBA00047334"/>
    </source>
</evidence>
<feature type="binding site" evidence="9">
    <location>
        <begin position="46"/>
        <end position="50"/>
    </location>
    <ligand>
        <name>4-amino-2-methyl-5-(diphosphooxymethyl)pyrimidine</name>
        <dbReference type="ChEBI" id="CHEBI:57841"/>
    </ligand>
</feature>
<protein>
    <recommendedName>
        <fullName evidence="9">Thiamine-phosphate synthase</fullName>
        <shortName evidence="9">TP synthase</shortName>
        <shortName evidence="9">TPS</shortName>
        <ecNumber evidence="9">2.5.1.3</ecNumber>
    </recommendedName>
    <alternativeName>
        <fullName evidence="9">Thiamine-phosphate pyrophosphorylase</fullName>
        <shortName evidence="9">TMP pyrophosphorylase</shortName>
        <shortName evidence="9">TMP-PPase</shortName>
    </alternativeName>
</protein>
<organism evidence="13 14">
    <name type="scientific">Megasphaera stantonii</name>
    <dbReference type="NCBI Taxonomy" id="2144175"/>
    <lineage>
        <taxon>Bacteria</taxon>
        <taxon>Bacillati</taxon>
        <taxon>Bacillota</taxon>
        <taxon>Negativicutes</taxon>
        <taxon>Veillonellales</taxon>
        <taxon>Veillonellaceae</taxon>
        <taxon>Megasphaera</taxon>
    </lineage>
</organism>
<dbReference type="InterPro" id="IPR034291">
    <property type="entry name" value="TMP_synthase"/>
</dbReference>
<dbReference type="PANTHER" id="PTHR20857">
    <property type="entry name" value="THIAMINE-PHOSPHATE PYROPHOSPHORYLASE"/>
    <property type="match status" value="1"/>
</dbReference>
<feature type="binding site" evidence="9">
    <location>
        <position position="173"/>
    </location>
    <ligand>
        <name>2-[(2R,5Z)-2-carboxy-4-methylthiazol-5(2H)-ylidene]ethyl phosphate</name>
        <dbReference type="ChEBI" id="CHEBI:62899"/>
    </ligand>
</feature>
<keyword evidence="2 9" id="KW-0808">Transferase</keyword>
<dbReference type="SUPFAM" id="SSF51391">
    <property type="entry name" value="Thiamin phosphate synthase"/>
    <property type="match status" value="1"/>
</dbReference>
<dbReference type="PANTHER" id="PTHR20857:SF15">
    <property type="entry name" value="THIAMINE-PHOSPHATE SYNTHASE"/>
    <property type="match status" value="1"/>
</dbReference>
<dbReference type="RefSeq" id="WP_107196614.1">
    <property type="nucleotide sequence ID" value="NZ_CP029462.1"/>
</dbReference>
<dbReference type="OrthoDB" id="9812206at2"/>
<dbReference type="UniPathway" id="UPA00060">
    <property type="reaction ID" value="UER00141"/>
</dbReference>
<sequence>MTKEEHIRQLMSDPIYAIMGNAELSLGRSNIDAARQLIEAGVTIIQYREKHKTWREKYAEATAIAKLCHDHKVTFIMNDSVDLAIACGADGIHVGQDDAPATVVRRLAGPDVVIGVSTNTIDEMKQALADGADYVGFGPMFPTASKKDAHEVVSDEAKHFALHFSLPVVTIGGISLENIGSLYKEGFRSFAMISAIVGKEDMTAAVQELRNALKA</sequence>
<feature type="binding site" evidence="9">
    <location>
        <position position="79"/>
    </location>
    <ligand>
        <name>Mg(2+)</name>
        <dbReference type="ChEBI" id="CHEBI:18420"/>
    </ligand>
</feature>
<comment type="catalytic activity">
    <reaction evidence="7 9 10">
        <text>2-(2-carboxy-4-methylthiazol-5-yl)ethyl phosphate + 4-amino-2-methyl-5-(diphosphooxymethyl)pyrimidine + 2 H(+) = thiamine phosphate + CO2 + diphosphate</text>
        <dbReference type="Rhea" id="RHEA:47848"/>
        <dbReference type="ChEBI" id="CHEBI:15378"/>
        <dbReference type="ChEBI" id="CHEBI:16526"/>
        <dbReference type="ChEBI" id="CHEBI:33019"/>
        <dbReference type="ChEBI" id="CHEBI:37575"/>
        <dbReference type="ChEBI" id="CHEBI:57841"/>
        <dbReference type="ChEBI" id="CHEBI:62890"/>
        <dbReference type="EC" id="2.5.1.3"/>
    </reaction>
</comment>
<dbReference type="FunFam" id="3.20.20.70:FF:000096">
    <property type="entry name" value="Thiamine-phosphate synthase"/>
    <property type="match status" value="1"/>
</dbReference>
<dbReference type="Pfam" id="PF02581">
    <property type="entry name" value="TMP-TENI"/>
    <property type="match status" value="1"/>
</dbReference>
<keyword evidence="3 9" id="KW-0479">Metal-binding</keyword>
<comment type="function">
    <text evidence="9">Condenses 4-methyl-5-(beta-hydroxyethyl)thiazole monophosphate (THZ-P) and 2-methyl-4-amino-5-hydroxymethyl pyrimidine pyrophosphate (HMP-PP) to form thiamine monophosphate (TMP).</text>
</comment>
<keyword evidence="5 9" id="KW-0784">Thiamine biosynthesis</keyword>
<dbReference type="GO" id="GO:0004789">
    <property type="term" value="F:thiamine-phosphate diphosphorylase activity"/>
    <property type="evidence" value="ECO:0007669"/>
    <property type="project" value="UniProtKB-UniRule"/>
</dbReference>
<evidence type="ECO:0000256" key="4">
    <source>
        <dbReference type="ARBA" id="ARBA00022842"/>
    </source>
</evidence>
<dbReference type="GO" id="GO:0009228">
    <property type="term" value="P:thiamine biosynthetic process"/>
    <property type="evidence" value="ECO:0007669"/>
    <property type="project" value="UniProtKB-KW"/>
</dbReference>
<feature type="domain" description="Thiamine phosphate synthase/TenI" evidence="12">
    <location>
        <begin position="15"/>
        <end position="196"/>
    </location>
</feature>
<dbReference type="HAMAP" id="MF_00097">
    <property type="entry name" value="TMP_synthase"/>
    <property type="match status" value="1"/>
</dbReference>
<evidence type="ECO:0000256" key="2">
    <source>
        <dbReference type="ARBA" id="ARBA00022679"/>
    </source>
</evidence>
<dbReference type="GO" id="GO:0009229">
    <property type="term" value="P:thiamine diphosphate biosynthetic process"/>
    <property type="evidence" value="ECO:0007669"/>
    <property type="project" value="UniProtKB-UniRule"/>
</dbReference>
<dbReference type="CDD" id="cd00564">
    <property type="entry name" value="TMP_TenI"/>
    <property type="match status" value="1"/>
</dbReference>
<feature type="binding site" evidence="9">
    <location>
        <begin position="193"/>
        <end position="194"/>
    </location>
    <ligand>
        <name>2-[(2R,5Z)-2-carboxy-4-methylthiazol-5(2H)-ylidene]ethyl phosphate</name>
        <dbReference type="ChEBI" id="CHEBI:62899"/>
    </ligand>
</feature>
<evidence type="ECO:0000256" key="5">
    <source>
        <dbReference type="ARBA" id="ARBA00022977"/>
    </source>
</evidence>
<reference evidence="13 14" key="1">
    <citation type="submission" date="2018-05" db="EMBL/GenBank/DDBJ databases">
        <title>Complete genome sequence of Megasphaera sp. AJH120T, isolated from the ceca of a chicken.</title>
        <authorList>
            <person name="Maki J."/>
            <person name="Looft T."/>
        </authorList>
    </citation>
    <scope>NUCLEOTIDE SEQUENCE [LARGE SCALE GENOMIC DNA]</scope>
    <source>
        <strain evidence="13 14">AJH120</strain>
    </source>
</reference>
<proteinExistence type="inferred from homology"/>
<dbReference type="GO" id="GO:0005737">
    <property type="term" value="C:cytoplasm"/>
    <property type="evidence" value="ECO:0007669"/>
    <property type="project" value="TreeGrafter"/>
</dbReference>
<comment type="catalytic activity">
    <reaction evidence="8 9 10">
        <text>2-[(2R,5Z)-2-carboxy-4-methylthiazol-5(2H)-ylidene]ethyl phosphate + 4-amino-2-methyl-5-(diphosphooxymethyl)pyrimidine + 2 H(+) = thiamine phosphate + CO2 + diphosphate</text>
        <dbReference type="Rhea" id="RHEA:47844"/>
        <dbReference type="ChEBI" id="CHEBI:15378"/>
        <dbReference type="ChEBI" id="CHEBI:16526"/>
        <dbReference type="ChEBI" id="CHEBI:33019"/>
        <dbReference type="ChEBI" id="CHEBI:37575"/>
        <dbReference type="ChEBI" id="CHEBI:57841"/>
        <dbReference type="ChEBI" id="CHEBI:62899"/>
        <dbReference type="EC" id="2.5.1.3"/>
    </reaction>
</comment>
<gene>
    <name evidence="9 13" type="primary">thiE</name>
    <name evidence="13" type="ORF">DKB62_12190</name>
</gene>
<dbReference type="KEGG" id="meg:DKB62_12190"/>
<comment type="cofactor">
    <cofactor evidence="9">
        <name>Mg(2+)</name>
        <dbReference type="ChEBI" id="CHEBI:18420"/>
    </cofactor>
    <text evidence="9">Binds 1 Mg(2+) ion per subunit.</text>
</comment>
<keyword evidence="14" id="KW-1185">Reference proteome</keyword>
<dbReference type="Proteomes" id="UP000254337">
    <property type="component" value="Chromosome"/>
</dbReference>
<evidence type="ECO:0000256" key="9">
    <source>
        <dbReference type="HAMAP-Rule" id="MF_00097"/>
    </source>
</evidence>
<evidence type="ECO:0000256" key="3">
    <source>
        <dbReference type="ARBA" id="ARBA00022723"/>
    </source>
</evidence>
<evidence type="ECO:0000256" key="1">
    <source>
        <dbReference type="ARBA" id="ARBA00005165"/>
    </source>
</evidence>
<evidence type="ECO:0000313" key="13">
    <source>
        <dbReference type="EMBL" id="AXL22259.1"/>
    </source>
</evidence>
<evidence type="ECO:0000256" key="11">
    <source>
        <dbReference type="RuleBase" id="RU004253"/>
    </source>
</evidence>
<dbReference type="InterPro" id="IPR013785">
    <property type="entry name" value="Aldolase_TIM"/>
</dbReference>
<comment type="pathway">
    <text evidence="1 9 11">Cofactor biosynthesis; thiamine diphosphate biosynthesis; thiamine phosphate from 4-amino-2-methyl-5-diphosphomethylpyrimidine and 4-methyl-5-(2-phosphoethyl)-thiazole: step 1/1.</text>
</comment>
<accession>A0A346B2B6</accession>
<evidence type="ECO:0000313" key="14">
    <source>
        <dbReference type="Proteomes" id="UP000254337"/>
    </source>
</evidence>
<feature type="binding site" evidence="9">
    <location>
        <position position="78"/>
    </location>
    <ligand>
        <name>4-amino-2-methyl-5-(diphosphooxymethyl)pyrimidine</name>
        <dbReference type="ChEBI" id="CHEBI:57841"/>
    </ligand>
</feature>
<feature type="binding site" evidence="9">
    <location>
        <position position="146"/>
    </location>
    <ligand>
        <name>4-amino-2-methyl-5-(diphosphooxymethyl)pyrimidine</name>
        <dbReference type="ChEBI" id="CHEBI:57841"/>
    </ligand>
</feature>
<comment type="similarity">
    <text evidence="9 10">Belongs to the thiamine-phosphate synthase family.</text>
</comment>
<feature type="binding site" evidence="9">
    <location>
        <position position="117"/>
    </location>
    <ligand>
        <name>4-amino-2-methyl-5-(diphosphooxymethyl)pyrimidine</name>
        <dbReference type="ChEBI" id="CHEBI:57841"/>
    </ligand>
</feature>
<dbReference type="Gene3D" id="3.20.20.70">
    <property type="entry name" value="Aldolase class I"/>
    <property type="match status" value="1"/>
</dbReference>
<evidence type="ECO:0000256" key="7">
    <source>
        <dbReference type="ARBA" id="ARBA00047851"/>
    </source>
</evidence>
<dbReference type="NCBIfam" id="TIGR00693">
    <property type="entry name" value="thiE"/>
    <property type="match status" value="1"/>
</dbReference>
<dbReference type="GO" id="GO:0000287">
    <property type="term" value="F:magnesium ion binding"/>
    <property type="evidence" value="ECO:0007669"/>
    <property type="project" value="UniProtKB-UniRule"/>
</dbReference>
<dbReference type="InterPro" id="IPR022998">
    <property type="entry name" value="ThiamineP_synth_TenI"/>
</dbReference>
<dbReference type="EC" id="2.5.1.3" evidence="9"/>
<feature type="binding site" evidence="9">
    <location>
        <begin position="143"/>
        <end position="145"/>
    </location>
    <ligand>
        <name>2-[(2R,5Z)-2-carboxy-4-methylthiazol-5(2H)-ylidene]ethyl phosphate</name>
        <dbReference type="ChEBI" id="CHEBI:62899"/>
    </ligand>
</feature>
<dbReference type="AlphaFoldDB" id="A0A346B2B6"/>